<dbReference type="Proteomes" id="UP000444721">
    <property type="component" value="Unassembled WGS sequence"/>
</dbReference>
<dbReference type="RefSeq" id="XP_044556618.1">
    <property type="nucleotide sequence ID" value="XM_044713573.1"/>
</dbReference>
<dbReference type="Gene3D" id="3.40.50.1820">
    <property type="entry name" value="alpha/beta hydrolase"/>
    <property type="match status" value="1"/>
</dbReference>
<keyword evidence="3" id="KW-1185">Reference proteome</keyword>
<comment type="caution">
    <text evidence="2">The sequence shown here is derived from an EMBL/GenBank/DDBJ whole genome shotgun (WGS) entry which is preliminary data.</text>
</comment>
<dbReference type="VEuPathDB" id="AmoebaDB:FDP41_009598"/>
<protein>
    <submittedName>
        <fullName evidence="2">Uncharacterized protein</fullName>
    </submittedName>
</protein>
<evidence type="ECO:0000313" key="2">
    <source>
        <dbReference type="EMBL" id="KAF0971902.1"/>
    </source>
</evidence>
<dbReference type="OMA" id="WFIRRNT"/>
<dbReference type="EMBL" id="VFQX01000072">
    <property type="protein sequence ID" value="KAF0971902.1"/>
    <property type="molecule type" value="Genomic_DNA"/>
</dbReference>
<dbReference type="InterPro" id="IPR029058">
    <property type="entry name" value="AB_hydrolase_fold"/>
</dbReference>
<evidence type="ECO:0000313" key="3">
    <source>
        <dbReference type="Proteomes" id="UP000444721"/>
    </source>
</evidence>
<proteinExistence type="predicted"/>
<name>A0A6A5B9T8_NAEFO</name>
<dbReference type="VEuPathDB" id="AmoebaDB:NfTy_086730"/>
<gene>
    <name evidence="2" type="ORF">FDP41_009598</name>
</gene>
<reference evidence="2 3" key="1">
    <citation type="journal article" date="2019" name="Sci. Rep.">
        <title>Nanopore sequencing improves the draft genome of the human pathogenic amoeba Naegleria fowleri.</title>
        <authorList>
            <person name="Liechti N."/>
            <person name="Schurch N."/>
            <person name="Bruggmann R."/>
            <person name="Wittwer M."/>
        </authorList>
    </citation>
    <scope>NUCLEOTIDE SEQUENCE [LARGE SCALE GENOMIC DNA]</scope>
    <source>
        <strain evidence="2 3">ATCC 30894</strain>
    </source>
</reference>
<dbReference type="VEuPathDB" id="AmoebaDB:NF0081320"/>
<accession>A0A6A5B9T8</accession>
<organism evidence="2 3">
    <name type="scientific">Naegleria fowleri</name>
    <name type="common">Brain eating amoeba</name>
    <dbReference type="NCBI Taxonomy" id="5763"/>
    <lineage>
        <taxon>Eukaryota</taxon>
        <taxon>Discoba</taxon>
        <taxon>Heterolobosea</taxon>
        <taxon>Tetramitia</taxon>
        <taxon>Eutetramitia</taxon>
        <taxon>Vahlkampfiidae</taxon>
        <taxon>Naegleria</taxon>
    </lineage>
</organism>
<dbReference type="OrthoDB" id="95392at2759"/>
<dbReference type="AlphaFoldDB" id="A0A6A5B9T8"/>
<sequence length="594" mass="66984">MRGLVRSSLFLMLTVLVTLVVIVVSESHPQLDSMKIHNLMNIGVKNHLEGTFKVHFLNGDHDGVMNDHQQFKTVDSDWIGMYRIENGDSFKFFAQSLHSPLAVTFDGKRMDLVVYVPKSHNDCIRLNYDMIDTTQETSSTKSGIHMTLSIFMENMLRPALLSKWRMELNEDGYLSEIAQCTEKDSLIFINDLKEESNDALIACFSKKTNRIYRIRSRMAEIELDTIPMSTVSSHYSDLTKSNCTTVSPKQQFKSFSPSQSLLNSERRKTSVTSTPWYKMMKIHTSTPHMNGVIMIKNPHAAPNATKVCVFLHGAGYRFDQEPAHSFSYWGNINAYTTQCKESWFIRRNTANRGWTSEELQTSYCALALVNSKPNTTLITDTIIFTHSMGNLIFPTAMYKGYCELDLKTSTWVSLSAPFNGSKAAYYLKTLCYDYDHQSAPNSIQKIFDFIAEVTQNCDGENPIEADATLYPDFCDIDRPSYRGKKPMCLGSPIFSYSKPLISARMCGFSPMGLVTYYGIALELFANLVQYGEANDGLVPASSCLMDTPMDKFSPTPESALYSANINHADATCRNGDSLFGDTSKQPCAFYSFRN</sequence>
<feature type="chain" id="PRO_5025457747" evidence="1">
    <location>
        <begin position="26"/>
        <end position="594"/>
    </location>
</feature>
<dbReference type="GeneID" id="68116814"/>
<dbReference type="VEuPathDB" id="AmoebaDB:NF0050410"/>
<evidence type="ECO:0000256" key="1">
    <source>
        <dbReference type="SAM" id="SignalP"/>
    </source>
</evidence>
<keyword evidence="1" id="KW-0732">Signal</keyword>
<feature type="signal peptide" evidence="1">
    <location>
        <begin position="1"/>
        <end position="25"/>
    </location>
</feature>